<feature type="region of interest" description="Disordered" evidence="6">
    <location>
        <begin position="218"/>
        <end position="239"/>
    </location>
</feature>
<evidence type="ECO:0000256" key="3">
    <source>
        <dbReference type="ARBA" id="ARBA00022692"/>
    </source>
</evidence>
<feature type="transmembrane region" description="Helical" evidence="7">
    <location>
        <begin position="82"/>
        <end position="99"/>
    </location>
</feature>
<feature type="transmembrane region" description="Helical" evidence="7">
    <location>
        <begin position="14"/>
        <end position="36"/>
    </location>
</feature>
<dbReference type="PANTHER" id="PTHR30178:SF3">
    <property type="entry name" value="SUCCINATE-ACETATE_PROTON SYMPORTER SATP"/>
    <property type="match status" value="1"/>
</dbReference>
<dbReference type="NCBIfam" id="NF038013">
    <property type="entry name" value="AceTr_1"/>
    <property type="match status" value="1"/>
</dbReference>
<dbReference type="AlphaFoldDB" id="A0A9W6BE62"/>
<keyword evidence="3 7" id="KW-0812">Transmembrane</keyword>
<protein>
    <submittedName>
        <fullName evidence="8">Uncharacterized protein</fullName>
    </submittedName>
</protein>
<evidence type="ECO:0000313" key="8">
    <source>
        <dbReference type="EMBL" id="GLC50388.1"/>
    </source>
</evidence>
<dbReference type="EMBL" id="BRXU01000003">
    <property type="protein sequence ID" value="GLC50388.1"/>
    <property type="molecule type" value="Genomic_DNA"/>
</dbReference>
<evidence type="ECO:0000256" key="4">
    <source>
        <dbReference type="ARBA" id="ARBA00022989"/>
    </source>
</evidence>
<accession>A0A9W6BE62</accession>
<keyword evidence="9" id="KW-1185">Reference proteome</keyword>
<name>A0A9W6BE62_9CHLO</name>
<evidence type="ECO:0000256" key="1">
    <source>
        <dbReference type="ARBA" id="ARBA00004141"/>
    </source>
</evidence>
<feature type="transmembrane region" description="Helical" evidence="7">
    <location>
        <begin position="106"/>
        <end position="125"/>
    </location>
</feature>
<dbReference type="InterPro" id="IPR000791">
    <property type="entry name" value="Gpr1/Fun34/SatP-like"/>
</dbReference>
<gene>
    <name evidence="8" type="primary">PLEST000136</name>
    <name evidence="8" type="ORF">PLESTB_000373600</name>
</gene>
<dbReference type="GO" id="GO:0015360">
    <property type="term" value="F:acetate:proton symporter activity"/>
    <property type="evidence" value="ECO:0007669"/>
    <property type="project" value="TreeGrafter"/>
</dbReference>
<dbReference type="InterPro" id="IPR047623">
    <property type="entry name" value="SatP"/>
</dbReference>
<keyword evidence="4 7" id="KW-1133">Transmembrane helix</keyword>
<comment type="similarity">
    <text evidence="2">Belongs to the acetate uptake transporter (AceTr) (TC 2.A.96) family.</text>
</comment>
<dbReference type="Proteomes" id="UP001165080">
    <property type="component" value="Unassembled WGS sequence"/>
</dbReference>
<organism evidence="8 9">
    <name type="scientific">Pleodorina starrii</name>
    <dbReference type="NCBI Taxonomy" id="330485"/>
    <lineage>
        <taxon>Eukaryota</taxon>
        <taxon>Viridiplantae</taxon>
        <taxon>Chlorophyta</taxon>
        <taxon>core chlorophytes</taxon>
        <taxon>Chlorophyceae</taxon>
        <taxon>CS clade</taxon>
        <taxon>Chlamydomonadales</taxon>
        <taxon>Volvocaceae</taxon>
        <taxon>Pleodorina</taxon>
    </lineage>
</organism>
<proteinExistence type="inferred from homology"/>
<sequence>MLMFITTTWAEQHFLPTVFCYAMFAGGFGQFFAGILELIKGNTFGGTAFSSYGAFWMGWFLIEYLTTTRPDIFLPARTGKTLLCGMWGFLALGFSVVTLRKNVCLVTTFCSLALTFWLLAGGVWNARCNQAAGYIGFFCGSSAIYTAFAFLYDAETGHKLPGVRPVNFLPCCAEHPNAVVRPAAAAVAGGSAVVTVVGGVEKVGQGRAAAAATAGVMRAGSGRSGNGSKGVTGRGGSRGDGTAAAAACRALGSETPNEPVLPGVV</sequence>
<evidence type="ECO:0000313" key="9">
    <source>
        <dbReference type="Proteomes" id="UP001165080"/>
    </source>
</evidence>
<reference evidence="8 9" key="1">
    <citation type="journal article" date="2023" name="Commun. Biol.">
        <title>Reorganization of the ancestral sex-determining regions during the evolution of trioecy in Pleodorina starrii.</title>
        <authorList>
            <person name="Takahashi K."/>
            <person name="Suzuki S."/>
            <person name="Kawai-Toyooka H."/>
            <person name="Yamamoto K."/>
            <person name="Hamaji T."/>
            <person name="Ootsuki R."/>
            <person name="Yamaguchi H."/>
            <person name="Kawachi M."/>
            <person name="Higashiyama T."/>
            <person name="Nozaki H."/>
        </authorList>
    </citation>
    <scope>NUCLEOTIDE SEQUENCE [LARGE SCALE GENOMIC DNA]</scope>
    <source>
        <strain evidence="8 9">NIES-4479</strain>
    </source>
</reference>
<feature type="transmembrane region" description="Helical" evidence="7">
    <location>
        <begin position="43"/>
        <end position="62"/>
    </location>
</feature>
<dbReference type="GO" id="GO:0005886">
    <property type="term" value="C:plasma membrane"/>
    <property type="evidence" value="ECO:0007669"/>
    <property type="project" value="TreeGrafter"/>
</dbReference>
<dbReference type="GO" id="GO:0071422">
    <property type="term" value="P:succinate transmembrane transport"/>
    <property type="evidence" value="ECO:0007669"/>
    <property type="project" value="TreeGrafter"/>
</dbReference>
<comment type="caution">
    <text evidence="8">The sequence shown here is derived from an EMBL/GenBank/DDBJ whole genome shotgun (WGS) entry which is preliminary data.</text>
</comment>
<keyword evidence="5 7" id="KW-0472">Membrane</keyword>
<evidence type="ECO:0000256" key="2">
    <source>
        <dbReference type="ARBA" id="ARBA00005587"/>
    </source>
</evidence>
<evidence type="ECO:0000256" key="5">
    <source>
        <dbReference type="ARBA" id="ARBA00023136"/>
    </source>
</evidence>
<dbReference type="PANTHER" id="PTHR30178">
    <property type="entry name" value="INNER MEMBRANE PROTEIN YAAH"/>
    <property type="match status" value="1"/>
</dbReference>
<feature type="transmembrane region" description="Helical" evidence="7">
    <location>
        <begin position="131"/>
        <end position="152"/>
    </location>
</feature>
<evidence type="ECO:0000256" key="6">
    <source>
        <dbReference type="SAM" id="MobiDB-lite"/>
    </source>
</evidence>
<feature type="compositionally biased region" description="Gly residues" evidence="6">
    <location>
        <begin position="222"/>
        <end position="239"/>
    </location>
</feature>
<comment type="subcellular location">
    <subcellularLocation>
        <location evidence="1">Membrane</location>
        <topology evidence="1">Multi-pass membrane protein</topology>
    </subcellularLocation>
</comment>
<dbReference type="Pfam" id="PF01184">
    <property type="entry name" value="Gpr1_Fun34_YaaH"/>
    <property type="match status" value="1"/>
</dbReference>
<evidence type="ECO:0000256" key="7">
    <source>
        <dbReference type="SAM" id="Phobius"/>
    </source>
</evidence>